<comment type="subcellular location">
    <subcellularLocation>
        <location evidence="1">Cell outer membrane</location>
    </subcellularLocation>
</comment>
<gene>
    <name evidence="9" type="ORF">ENP86_09775</name>
</gene>
<dbReference type="GO" id="GO:0009279">
    <property type="term" value="C:cell outer membrane"/>
    <property type="evidence" value="ECO:0007669"/>
    <property type="project" value="UniProtKB-SubCell"/>
</dbReference>
<evidence type="ECO:0000256" key="3">
    <source>
        <dbReference type="ARBA" id="ARBA00022448"/>
    </source>
</evidence>
<evidence type="ECO:0000256" key="4">
    <source>
        <dbReference type="ARBA" id="ARBA00022452"/>
    </source>
</evidence>
<feature type="coiled-coil region" evidence="8">
    <location>
        <begin position="112"/>
        <end position="165"/>
    </location>
</feature>
<organism evidence="9">
    <name type="scientific">candidate division WOR-3 bacterium</name>
    <dbReference type="NCBI Taxonomy" id="2052148"/>
    <lineage>
        <taxon>Bacteria</taxon>
        <taxon>Bacteria division WOR-3</taxon>
    </lineage>
</organism>
<keyword evidence="7" id="KW-0998">Cell outer membrane</keyword>
<dbReference type="GO" id="GO:0015562">
    <property type="term" value="F:efflux transmembrane transporter activity"/>
    <property type="evidence" value="ECO:0007669"/>
    <property type="project" value="InterPro"/>
</dbReference>
<evidence type="ECO:0000256" key="5">
    <source>
        <dbReference type="ARBA" id="ARBA00022692"/>
    </source>
</evidence>
<dbReference type="GO" id="GO:1990281">
    <property type="term" value="C:efflux pump complex"/>
    <property type="evidence" value="ECO:0007669"/>
    <property type="project" value="TreeGrafter"/>
</dbReference>
<comment type="similarity">
    <text evidence="2">Belongs to the outer membrane factor (OMF) (TC 1.B.17) family.</text>
</comment>
<evidence type="ECO:0000256" key="2">
    <source>
        <dbReference type="ARBA" id="ARBA00007613"/>
    </source>
</evidence>
<keyword evidence="5" id="KW-0812">Transmembrane</keyword>
<feature type="coiled-coil region" evidence="8">
    <location>
        <begin position="349"/>
        <end position="376"/>
    </location>
</feature>
<dbReference type="Pfam" id="PF02321">
    <property type="entry name" value="OEP"/>
    <property type="match status" value="2"/>
</dbReference>
<dbReference type="GO" id="GO:0015288">
    <property type="term" value="F:porin activity"/>
    <property type="evidence" value="ECO:0007669"/>
    <property type="project" value="TreeGrafter"/>
</dbReference>
<dbReference type="SUPFAM" id="SSF56954">
    <property type="entry name" value="Outer membrane efflux proteins (OEP)"/>
    <property type="match status" value="1"/>
</dbReference>
<accession>A0A7V1EIR2</accession>
<dbReference type="EMBL" id="DSKY01000022">
    <property type="protein sequence ID" value="HDY59820.1"/>
    <property type="molecule type" value="Genomic_DNA"/>
</dbReference>
<keyword evidence="6" id="KW-0472">Membrane</keyword>
<keyword evidence="3" id="KW-0813">Transport</keyword>
<reference evidence="9" key="1">
    <citation type="journal article" date="2020" name="mSystems">
        <title>Genome- and Community-Level Interaction Insights into Carbon Utilization and Element Cycling Functions of Hydrothermarchaeota in Hydrothermal Sediment.</title>
        <authorList>
            <person name="Zhou Z."/>
            <person name="Liu Y."/>
            <person name="Xu W."/>
            <person name="Pan J."/>
            <person name="Luo Z.H."/>
            <person name="Li M."/>
        </authorList>
    </citation>
    <scope>NUCLEOTIDE SEQUENCE [LARGE SCALE GENOMIC DNA]</scope>
    <source>
        <strain evidence="9">SpSt-258</strain>
    </source>
</reference>
<proteinExistence type="inferred from homology"/>
<keyword evidence="4" id="KW-1134">Transmembrane beta strand</keyword>
<dbReference type="PANTHER" id="PTHR30026">
    <property type="entry name" value="OUTER MEMBRANE PROTEIN TOLC"/>
    <property type="match status" value="1"/>
</dbReference>
<comment type="caution">
    <text evidence="9">The sequence shown here is derived from an EMBL/GenBank/DDBJ whole genome shotgun (WGS) entry which is preliminary data.</text>
</comment>
<evidence type="ECO:0000256" key="7">
    <source>
        <dbReference type="ARBA" id="ARBA00023237"/>
    </source>
</evidence>
<name>A0A7V1EIR2_UNCW3</name>
<evidence type="ECO:0000256" key="8">
    <source>
        <dbReference type="SAM" id="Coils"/>
    </source>
</evidence>
<protein>
    <submittedName>
        <fullName evidence="9">TolC family protein</fullName>
    </submittedName>
</protein>
<dbReference type="Gene3D" id="1.20.1600.10">
    <property type="entry name" value="Outer membrane efflux proteins (OEP)"/>
    <property type="match status" value="1"/>
</dbReference>
<dbReference type="PANTHER" id="PTHR30026:SF20">
    <property type="entry name" value="OUTER MEMBRANE PROTEIN TOLC"/>
    <property type="match status" value="1"/>
</dbReference>
<dbReference type="InterPro" id="IPR003423">
    <property type="entry name" value="OMP_efflux"/>
</dbReference>
<evidence type="ECO:0000313" key="9">
    <source>
        <dbReference type="EMBL" id="HDY59820.1"/>
    </source>
</evidence>
<dbReference type="InterPro" id="IPR051906">
    <property type="entry name" value="TolC-like"/>
</dbReference>
<sequence>MFLSLISLVIFNTGDTLAFSLDEAIKFAENNNAEIRQASLELEKSVTDIGVARSAFYPTINATGYYAYLSDLPVFQLDSMFIPMGQHENYNLQVSLQQVLFAWGKIYDAYRIAGLNRDIAELNLLRKRQEIRCSVTKSYYGLLVLEQMVELTRESMEQLKRHEEAVRKRYEAGLVSQFDLLRSQVQVANLKPKLIEAENGLKLAAEGFKMLLDLPQDKEFILKDTLGIIEEDFDLEILKEEALANRPELKNLEKVEKISKLAKSIKARSNLPSIFAGVSYDWKKPFSFNGNDWGSNLTFNVGFQFPIFGGYKSHYEYNKSGLQLKEAELALENLSKGIVLEVKQAYLNMLASKEAIKAARENITQAEKAFNIMETRYKNGLATNLEYLDTQLALMQAKINYLNALKDYLSARADLIKAVGKE</sequence>
<dbReference type="AlphaFoldDB" id="A0A7V1EIR2"/>
<evidence type="ECO:0000256" key="1">
    <source>
        <dbReference type="ARBA" id="ARBA00004442"/>
    </source>
</evidence>
<keyword evidence="8" id="KW-0175">Coiled coil</keyword>
<evidence type="ECO:0000256" key="6">
    <source>
        <dbReference type="ARBA" id="ARBA00023136"/>
    </source>
</evidence>